<reference evidence="3" key="1">
    <citation type="submission" date="2016-10" db="EMBL/GenBank/DDBJ databases">
        <authorList>
            <person name="Varghese N."/>
            <person name="Submissions S."/>
        </authorList>
    </citation>
    <scope>NUCLEOTIDE SEQUENCE [LARGE SCALE GENOMIC DNA]</scope>
    <source>
        <strain evidence="3">CGMCC 1.6495</strain>
    </source>
</reference>
<evidence type="ECO:0008006" key="4">
    <source>
        <dbReference type="Google" id="ProtNLM"/>
    </source>
</evidence>
<evidence type="ECO:0000313" key="3">
    <source>
        <dbReference type="Proteomes" id="UP000198505"/>
    </source>
</evidence>
<feature type="transmembrane region" description="Helical" evidence="1">
    <location>
        <begin position="41"/>
        <end position="62"/>
    </location>
</feature>
<feature type="transmembrane region" description="Helical" evidence="1">
    <location>
        <begin position="12"/>
        <end position="29"/>
    </location>
</feature>
<dbReference type="Proteomes" id="UP000198505">
    <property type="component" value="Unassembled WGS sequence"/>
</dbReference>
<sequence length="113" mass="12615">MGLFQKNLNPFVRILVLLTWLCGLWIYNYQSEEPVISIFPYLIPVALIAWVYGVGWGFLVAALATLSAMSASYATIYTQTELIYFGFVTYAKLTGAAIGFSLAKIIHKNINLI</sequence>
<evidence type="ECO:0000313" key="2">
    <source>
        <dbReference type="EMBL" id="SES26132.1"/>
    </source>
</evidence>
<keyword evidence="1" id="KW-0472">Membrane</keyword>
<dbReference type="STRING" id="416874.SAMN04487958_11146"/>
<accession>A0A1H9VWY1</accession>
<gene>
    <name evidence="2" type="ORF">SAMN04487958_11146</name>
</gene>
<dbReference type="EMBL" id="FOGS01000011">
    <property type="protein sequence ID" value="SES26132.1"/>
    <property type="molecule type" value="Genomic_DNA"/>
</dbReference>
<dbReference type="RefSeq" id="WP_139197172.1">
    <property type="nucleotide sequence ID" value="NZ_FOGS01000011.1"/>
</dbReference>
<keyword evidence="1" id="KW-1133">Transmembrane helix</keyword>
<protein>
    <recommendedName>
        <fullName evidence="4">MASE1 protein</fullName>
    </recommendedName>
</protein>
<keyword evidence="3" id="KW-1185">Reference proteome</keyword>
<keyword evidence="1" id="KW-0812">Transmembrane</keyword>
<evidence type="ECO:0000256" key="1">
    <source>
        <dbReference type="SAM" id="Phobius"/>
    </source>
</evidence>
<dbReference type="AlphaFoldDB" id="A0A1H9VWY1"/>
<proteinExistence type="predicted"/>
<feature type="transmembrane region" description="Helical" evidence="1">
    <location>
        <begin position="82"/>
        <end position="103"/>
    </location>
</feature>
<name>A0A1H9VWY1_9GAMM</name>
<organism evidence="2 3">
    <name type="scientific">Vreelandella subterranea</name>
    <dbReference type="NCBI Taxonomy" id="416874"/>
    <lineage>
        <taxon>Bacteria</taxon>
        <taxon>Pseudomonadati</taxon>
        <taxon>Pseudomonadota</taxon>
        <taxon>Gammaproteobacteria</taxon>
        <taxon>Oceanospirillales</taxon>
        <taxon>Halomonadaceae</taxon>
        <taxon>Vreelandella</taxon>
    </lineage>
</organism>